<dbReference type="InterPro" id="IPR000700">
    <property type="entry name" value="PAS-assoc_C"/>
</dbReference>
<sequence>MDQKSVDKNGEKITASDNGCQEKVSNISCNDSELCCALVDQSIMGIVIVQDYRIVFANKKFAETTGYSVEELLALPLEKVKDLVHPDDRKMVWDRWRRRLQGELISPHYEYRGLKRDGKVIWLEMHASRIIFRGKPAILGMVCEITETKRAKECLKEQEELYRILVEQSHDAIYIYRGDRFLFVNKELCSITGYTEEELYKIDLWILIHPDDREWIREIARKRARGEEVPNTYVARIITKCGEVRYGEFAVSRINYGGEYAAMGSARDITERMQTEEKLKESFQKLRTTINNTLKAMAKILESRDPYTAGHQQRVAKLTKAIAERMGLNKDRVDCIYTAAVIHDIGKIYVPAEILSRPTKLNDSEFALIKTHPEIGYDILTSIDFPWPIAEVVLQHHERLNGSGYPRGLKNGEIRLEAKILALADVVEAMSSHRPYRPAKSMDETLSEIEKNKGVLYDSRIVDVCLNIFRKHAFTFD</sequence>
<dbReference type="InterPro" id="IPR006674">
    <property type="entry name" value="HD_domain"/>
</dbReference>
<dbReference type="NCBIfam" id="TIGR00277">
    <property type="entry name" value="HDIG"/>
    <property type="match status" value="1"/>
</dbReference>
<feature type="domain" description="HD-GYP" evidence="4">
    <location>
        <begin position="286"/>
        <end position="477"/>
    </location>
</feature>
<dbReference type="SMART" id="SM00091">
    <property type="entry name" value="PAS"/>
    <property type="match status" value="2"/>
</dbReference>
<dbReference type="PANTHER" id="PTHR43155:SF2">
    <property type="entry name" value="CYCLIC DI-GMP PHOSPHODIESTERASE PA4108"/>
    <property type="match status" value="1"/>
</dbReference>
<dbReference type="InterPro" id="IPR003607">
    <property type="entry name" value="HD/PDEase_dom"/>
</dbReference>
<dbReference type="Pfam" id="PF13487">
    <property type="entry name" value="HD_5"/>
    <property type="match status" value="1"/>
</dbReference>
<dbReference type="AlphaFoldDB" id="A0A9C9JZE0"/>
<dbReference type="NCBIfam" id="TIGR00229">
    <property type="entry name" value="sensory_box"/>
    <property type="match status" value="2"/>
</dbReference>
<evidence type="ECO:0000259" key="3">
    <source>
        <dbReference type="PROSITE" id="PS51831"/>
    </source>
</evidence>
<accession>A0A9C9JZE0</accession>
<evidence type="ECO:0000259" key="1">
    <source>
        <dbReference type="PROSITE" id="PS50112"/>
    </source>
</evidence>
<dbReference type="InterPro" id="IPR035965">
    <property type="entry name" value="PAS-like_dom_sf"/>
</dbReference>
<dbReference type="InterPro" id="IPR001610">
    <property type="entry name" value="PAC"/>
</dbReference>
<dbReference type="Gene3D" id="3.30.450.20">
    <property type="entry name" value="PAS domain"/>
    <property type="match status" value="2"/>
</dbReference>
<dbReference type="InterPro" id="IPR006675">
    <property type="entry name" value="HDIG_dom"/>
</dbReference>
<dbReference type="PROSITE" id="PS51831">
    <property type="entry name" value="HD"/>
    <property type="match status" value="1"/>
</dbReference>
<feature type="domain" description="PAC" evidence="2">
    <location>
        <begin position="107"/>
        <end position="157"/>
    </location>
</feature>
<dbReference type="PROSITE" id="PS50113">
    <property type="entry name" value="PAC"/>
    <property type="match status" value="2"/>
</dbReference>
<reference evidence="5" key="1">
    <citation type="journal article" date="2020" name="mSystems">
        <title>Genome- and Community-Level Interaction Insights into Carbon Utilization and Element Cycling Functions of Hydrothermarchaeota in Hydrothermal Sediment.</title>
        <authorList>
            <person name="Zhou Z."/>
            <person name="Liu Y."/>
            <person name="Xu W."/>
            <person name="Pan J."/>
            <person name="Luo Z.H."/>
            <person name="Li M."/>
        </authorList>
    </citation>
    <scope>NUCLEOTIDE SEQUENCE</scope>
    <source>
        <strain evidence="5">HyVt-388</strain>
    </source>
</reference>
<dbReference type="SMART" id="SM00471">
    <property type="entry name" value="HDc"/>
    <property type="match status" value="1"/>
</dbReference>
<comment type="caution">
    <text evidence="5">The sequence shown here is derived from an EMBL/GenBank/DDBJ whole genome shotgun (WGS) entry which is preliminary data.</text>
</comment>
<dbReference type="PROSITE" id="PS51832">
    <property type="entry name" value="HD_GYP"/>
    <property type="match status" value="1"/>
</dbReference>
<organism evidence="5 6">
    <name type="scientific">candidate division WOR-3 bacterium</name>
    <dbReference type="NCBI Taxonomy" id="2052148"/>
    <lineage>
        <taxon>Bacteria</taxon>
        <taxon>Bacteria division WOR-3</taxon>
    </lineage>
</organism>
<dbReference type="CDD" id="cd00130">
    <property type="entry name" value="PAS"/>
    <property type="match status" value="2"/>
</dbReference>
<name>A0A9C9JZE0_UNCW3</name>
<feature type="domain" description="HD" evidence="3">
    <location>
        <begin position="308"/>
        <end position="430"/>
    </location>
</feature>
<dbReference type="PANTHER" id="PTHR43155">
    <property type="entry name" value="CYCLIC DI-GMP PHOSPHODIESTERASE PA4108-RELATED"/>
    <property type="match status" value="1"/>
</dbReference>
<dbReference type="SUPFAM" id="SSF109604">
    <property type="entry name" value="HD-domain/PDEase-like"/>
    <property type="match status" value="1"/>
</dbReference>
<dbReference type="InterPro" id="IPR000014">
    <property type="entry name" value="PAS"/>
</dbReference>
<dbReference type="EMBL" id="DRIG01000010">
    <property type="protein sequence ID" value="HEC77649.1"/>
    <property type="molecule type" value="Genomic_DNA"/>
</dbReference>
<dbReference type="SMART" id="SM00086">
    <property type="entry name" value="PAC"/>
    <property type="match status" value="2"/>
</dbReference>
<gene>
    <name evidence="5" type="ORF">ENI34_00725</name>
</gene>
<feature type="domain" description="PAS" evidence="1">
    <location>
        <begin position="53"/>
        <end position="103"/>
    </location>
</feature>
<feature type="domain" description="PAC" evidence="2">
    <location>
        <begin position="231"/>
        <end position="281"/>
    </location>
</feature>
<proteinExistence type="predicted"/>
<protein>
    <submittedName>
        <fullName evidence="5">PAS domain S-box protein</fullName>
    </submittedName>
</protein>
<dbReference type="CDD" id="cd00077">
    <property type="entry name" value="HDc"/>
    <property type="match status" value="1"/>
</dbReference>
<dbReference type="PROSITE" id="PS50112">
    <property type="entry name" value="PAS"/>
    <property type="match status" value="2"/>
</dbReference>
<dbReference type="Pfam" id="PF08447">
    <property type="entry name" value="PAS_3"/>
    <property type="match status" value="2"/>
</dbReference>
<evidence type="ECO:0000259" key="4">
    <source>
        <dbReference type="PROSITE" id="PS51832"/>
    </source>
</evidence>
<evidence type="ECO:0000313" key="6">
    <source>
        <dbReference type="Proteomes" id="UP000885826"/>
    </source>
</evidence>
<dbReference type="Proteomes" id="UP000885826">
    <property type="component" value="Unassembled WGS sequence"/>
</dbReference>
<feature type="domain" description="PAS" evidence="1">
    <location>
        <begin position="178"/>
        <end position="227"/>
    </location>
</feature>
<dbReference type="Gene3D" id="1.10.3210.10">
    <property type="entry name" value="Hypothetical protein af1432"/>
    <property type="match status" value="1"/>
</dbReference>
<dbReference type="SUPFAM" id="SSF55785">
    <property type="entry name" value="PYP-like sensor domain (PAS domain)"/>
    <property type="match status" value="2"/>
</dbReference>
<dbReference type="InterPro" id="IPR013655">
    <property type="entry name" value="PAS_fold_3"/>
</dbReference>
<evidence type="ECO:0000313" key="5">
    <source>
        <dbReference type="EMBL" id="HEC77649.1"/>
    </source>
</evidence>
<dbReference type="InterPro" id="IPR037522">
    <property type="entry name" value="HD_GYP_dom"/>
</dbReference>
<evidence type="ECO:0000259" key="2">
    <source>
        <dbReference type="PROSITE" id="PS50113"/>
    </source>
</evidence>